<keyword evidence="1" id="KW-0732">Signal</keyword>
<dbReference type="Ensembl" id="ENSPMGT00000005585.1">
    <property type="protein sequence ID" value="ENSPMGP00000005265.1"/>
    <property type="gene ID" value="ENSPMGG00000004429.1"/>
</dbReference>
<dbReference type="PANTHER" id="PTHR15974">
    <property type="entry name" value="CYTOKINE-LIKE PROTEIN 1"/>
    <property type="match status" value="1"/>
</dbReference>
<feature type="signal peptide" evidence="1">
    <location>
        <begin position="1"/>
        <end position="20"/>
    </location>
</feature>
<organism evidence="2 3">
    <name type="scientific">Periophthalmus magnuspinnatus</name>
    <dbReference type="NCBI Taxonomy" id="409849"/>
    <lineage>
        <taxon>Eukaryota</taxon>
        <taxon>Metazoa</taxon>
        <taxon>Chordata</taxon>
        <taxon>Craniata</taxon>
        <taxon>Vertebrata</taxon>
        <taxon>Euteleostomi</taxon>
        <taxon>Actinopterygii</taxon>
        <taxon>Neopterygii</taxon>
        <taxon>Teleostei</taxon>
        <taxon>Neoteleostei</taxon>
        <taxon>Acanthomorphata</taxon>
        <taxon>Gobiaria</taxon>
        <taxon>Gobiiformes</taxon>
        <taxon>Gobioidei</taxon>
        <taxon>Gobiidae</taxon>
        <taxon>Oxudercinae</taxon>
        <taxon>Periophthalmus</taxon>
    </lineage>
</organism>
<name>A0A3B3ZL31_9GOBI</name>
<dbReference type="InterPro" id="IPR029253">
    <property type="entry name" value="CYTL1"/>
</dbReference>
<dbReference type="AlphaFoldDB" id="A0A3B3ZL31"/>
<evidence type="ECO:0000256" key="1">
    <source>
        <dbReference type="SAM" id="SignalP"/>
    </source>
</evidence>
<dbReference type="Pfam" id="PF15153">
    <property type="entry name" value="CYTL1"/>
    <property type="match status" value="1"/>
</dbReference>
<sequence>MASFRGLLLLVLVAAPLTDASPSFIPPTCYSKVLSMAREATQWAAYFKNHYETVSLTLFCQNACVMYKMRTYISLLEGVRDRRCAYTRDVRRLGYTLRQLFIIMSEKSASVERRLWSGVCRLF</sequence>
<dbReference type="PANTHER" id="PTHR15974:SF0">
    <property type="entry name" value="CYTOKINE-LIKE PROTEIN 1"/>
    <property type="match status" value="1"/>
</dbReference>
<reference evidence="2" key="2">
    <citation type="submission" date="2025-09" db="UniProtKB">
        <authorList>
            <consortium name="Ensembl"/>
        </authorList>
    </citation>
    <scope>IDENTIFICATION</scope>
</reference>
<keyword evidence="3" id="KW-1185">Reference proteome</keyword>
<evidence type="ECO:0000313" key="2">
    <source>
        <dbReference type="Ensembl" id="ENSPMGP00000005265.1"/>
    </source>
</evidence>
<reference evidence="2" key="1">
    <citation type="submission" date="2025-08" db="UniProtKB">
        <authorList>
            <consortium name="Ensembl"/>
        </authorList>
    </citation>
    <scope>IDENTIFICATION</scope>
</reference>
<proteinExistence type="predicted"/>
<dbReference type="Proteomes" id="UP000261520">
    <property type="component" value="Unplaced"/>
</dbReference>
<dbReference type="GO" id="GO:0045944">
    <property type="term" value="P:positive regulation of transcription by RNA polymerase II"/>
    <property type="evidence" value="ECO:0007669"/>
    <property type="project" value="TreeGrafter"/>
</dbReference>
<feature type="chain" id="PRO_5017370638" evidence="1">
    <location>
        <begin position="21"/>
        <end position="123"/>
    </location>
</feature>
<evidence type="ECO:0000313" key="3">
    <source>
        <dbReference type="Proteomes" id="UP000261520"/>
    </source>
</evidence>
<accession>A0A3B3ZL31</accession>
<protein>
    <submittedName>
        <fullName evidence="2">Uncharacterized protein</fullName>
    </submittedName>
</protein>